<evidence type="ECO:0000313" key="1">
    <source>
        <dbReference type="EMBL" id="CUI15636.1"/>
    </source>
</evidence>
<evidence type="ECO:0000313" key="2">
    <source>
        <dbReference type="Proteomes" id="UP000051952"/>
    </source>
</evidence>
<dbReference type="EMBL" id="CYKH01002252">
    <property type="protein sequence ID" value="CUI15636.1"/>
    <property type="molecule type" value="Genomic_DNA"/>
</dbReference>
<reference evidence="2" key="1">
    <citation type="submission" date="2015-09" db="EMBL/GenBank/DDBJ databases">
        <authorList>
            <consortium name="Pathogen Informatics"/>
        </authorList>
    </citation>
    <scope>NUCLEOTIDE SEQUENCE [LARGE SCALE GENOMIC DNA]</scope>
    <source>
        <strain evidence="2">Lake Konstanz</strain>
    </source>
</reference>
<dbReference type="VEuPathDB" id="TriTrypDB:BSAL_48800"/>
<dbReference type="Proteomes" id="UP000051952">
    <property type="component" value="Unassembled WGS sequence"/>
</dbReference>
<keyword evidence="2" id="KW-1185">Reference proteome</keyword>
<proteinExistence type="predicted"/>
<protein>
    <submittedName>
        <fullName evidence="1">Uncharacterized protein</fullName>
    </submittedName>
</protein>
<accession>A0A0S4KIV5</accession>
<organism evidence="1 2">
    <name type="scientific">Bodo saltans</name>
    <name type="common">Flagellated protozoan</name>
    <dbReference type="NCBI Taxonomy" id="75058"/>
    <lineage>
        <taxon>Eukaryota</taxon>
        <taxon>Discoba</taxon>
        <taxon>Euglenozoa</taxon>
        <taxon>Kinetoplastea</taxon>
        <taxon>Metakinetoplastina</taxon>
        <taxon>Eubodonida</taxon>
        <taxon>Bodonidae</taxon>
        <taxon>Bodo</taxon>
    </lineage>
</organism>
<dbReference type="AlphaFoldDB" id="A0A0S4KIV5"/>
<gene>
    <name evidence="1" type="ORF">BSAL_48800</name>
</gene>
<name>A0A0S4KIV5_BODSA</name>
<sequence length="177" mass="20815">MPEFPIALRTVVVNFHSKHDIRPSFFFFTELQKRYSVQRQHRPFMAVGVCQKKSASQLRTTVKKPLAEKVHPLLRLLHMMLAEAQRYHRVTLRSNESFSSLHQQLDFLWVECGGEALEKYEFLRNRLSLVYLWKDSSSGECFSRCLMNPPTHLTSKFHCTRQMLLAQLKTGDLFVEQ</sequence>